<keyword evidence="3" id="KW-1185">Reference proteome</keyword>
<evidence type="ECO:0000256" key="1">
    <source>
        <dbReference type="SAM" id="MobiDB-lite"/>
    </source>
</evidence>
<comment type="caution">
    <text evidence="2">The sequence shown here is derived from an EMBL/GenBank/DDBJ whole genome shotgun (WGS) entry which is preliminary data.</text>
</comment>
<feature type="compositionally biased region" description="Low complexity" evidence="1">
    <location>
        <begin position="53"/>
        <end position="64"/>
    </location>
</feature>
<proteinExistence type="predicted"/>
<dbReference type="Proteomes" id="UP000243975">
    <property type="component" value="Unassembled WGS sequence"/>
</dbReference>
<feature type="region of interest" description="Disordered" evidence="1">
    <location>
        <begin position="38"/>
        <end position="64"/>
    </location>
</feature>
<reference evidence="2 3" key="1">
    <citation type="journal article" date="2016" name="Sci. Rep.">
        <title>The genome sequence of the outbreeding globe artichoke constructed de novo incorporating a phase-aware low-pass sequencing strategy of F1 progeny.</title>
        <authorList>
            <person name="Scaglione D."/>
            <person name="Reyes-Chin-Wo S."/>
            <person name="Acquadro A."/>
            <person name="Froenicke L."/>
            <person name="Portis E."/>
            <person name="Beitel C."/>
            <person name="Tirone M."/>
            <person name="Mauro R."/>
            <person name="Lo Monaco A."/>
            <person name="Mauromicale G."/>
            <person name="Faccioli P."/>
            <person name="Cattivelli L."/>
            <person name="Rieseberg L."/>
            <person name="Michelmore R."/>
            <person name="Lanteri S."/>
        </authorList>
    </citation>
    <scope>NUCLEOTIDE SEQUENCE [LARGE SCALE GENOMIC DNA]</scope>
    <source>
        <strain evidence="2">2C</strain>
    </source>
</reference>
<accession>A0A124SH42</accession>
<organism evidence="2 3">
    <name type="scientific">Cynara cardunculus var. scolymus</name>
    <name type="common">Globe artichoke</name>
    <name type="synonym">Cynara scolymus</name>
    <dbReference type="NCBI Taxonomy" id="59895"/>
    <lineage>
        <taxon>Eukaryota</taxon>
        <taxon>Viridiplantae</taxon>
        <taxon>Streptophyta</taxon>
        <taxon>Embryophyta</taxon>
        <taxon>Tracheophyta</taxon>
        <taxon>Spermatophyta</taxon>
        <taxon>Magnoliopsida</taxon>
        <taxon>eudicotyledons</taxon>
        <taxon>Gunneridae</taxon>
        <taxon>Pentapetalae</taxon>
        <taxon>asterids</taxon>
        <taxon>campanulids</taxon>
        <taxon>Asterales</taxon>
        <taxon>Asteraceae</taxon>
        <taxon>Carduoideae</taxon>
        <taxon>Cardueae</taxon>
        <taxon>Carduinae</taxon>
        <taxon>Cynara</taxon>
    </lineage>
</organism>
<evidence type="ECO:0000313" key="3">
    <source>
        <dbReference type="Proteomes" id="UP000243975"/>
    </source>
</evidence>
<dbReference type="Gramene" id="KVI08353">
    <property type="protein sequence ID" value="KVI08353"/>
    <property type="gene ID" value="Ccrd_013273"/>
</dbReference>
<name>A0A124SH42_CYNCS</name>
<dbReference type="AlphaFoldDB" id="A0A124SH42"/>
<evidence type="ECO:0000313" key="2">
    <source>
        <dbReference type="EMBL" id="KVI08353.1"/>
    </source>
</evidence>
<gene>
    <name evidence="2" type="ORF">Ccrd_013273</name>
</gene>
<sequence>MNYNVQSGLATVLPGRSPFPTCTSIPVYSSPFIPSNLSQKPTSIPAAPPPPSNLNRNANANSPA</sequence>
<protein>
    <submittedName>
        <fullName evidence="2">Uncharacterized protein</fullName>
    </submittedName>
</protein>
<dbReference type="EMBL" id="LEKV01001136">
    <property type="protein sequence ID" value="KVI08353.1"/>
    <property type="molecule type" value="Genomic_DNA"/>
</dbReference>